<sequence length="100" mass="10900">MDRQHRHGDDEYHPGHELGLGDGRNWSGEGLGRLQAHDLLFGTHLAETLLAYVDHSGDHAAAAAALGIKPGTMSRRLLRIQQIVGTLLRNRCVRAGTAPF</sequence>
<keyword evidence="4" id="KW-1185">Reference proteome</keyword>
<dbReference type="InterPro" id="IPR025736">
    <property type="entry name" value="PucR_C-HTH_dom"/>
</dbReference>
<feature type="region of interest" description="Disordered" evidence="1">
    <location>
        <begin position="1"/>
        <end position="21"/>
    </location>
</feature>
<comment type="caution">
    <text evidence="3">The sequence shown here is derived from an EMBL/GenBank/DDBJ whole genome shotgun (WGS) entry which is preliminary data.</text>
</comment>
<accession>A0ABX1SH79</accession>
<evidence type="ECO:0000256" key="1">
    <source>
        <dbReference type="SAM" id="MobiDB-lite"/>
    </source>
</evidence>
<evidence type="ECO:0000313" key="3">
    <source>
        <dbReference type="EMBL" id="NMI00929.1"/>
    </source>
</evidence>
<evidence type="ECO:0000259" key="2">
    <source>
        <dbReference type="Pfam" id="PF13556"/>
    </source>
</evidence>
<organism evidence="3 4">
    <name type="scientific">Pseudonocardia acidicola</name>
    <dbReference type="NCBI Taxonomy" id="2724939"/>
    <lineage>
        <taxon>Bacteria</taxon>
        <taxon>Bacillati</taxon>
        <taxon>Actinomycetota</taxon>
        <taxon>Actinomycetes</taxon>
        <taxon>Pseudonocardiales</taxon>
        <taxon>Pseudonocardiaceae</taxon>
        <taxon>Pseudonocardia</taxon>
    </lineage>
</organism>
<dbReference type="Pfam" id="PF13556">
    <property type="entry name" value="HTH_30"/>
    <property type="match status" value="1"/>
</dbReference>
<dbReference type="InterPro" id="IPR042070">
    <property type="entry name" value="PucR_C-HTH_sf"/>
</dbReference>
<reference evidence="3 4" key="1">
    <citation type="submission" date="2020-04" db="EMBL/GenBank/DDBJ databases">
        <authorList>
            <person name="Klaysubun C."/>
            <person name="Duangmal K."/>
            <person name="Lipun K."/>
        </authorList>
    </citation>
    <scope>NUCLEOTIDE SEQUENCE [LARGE SCALE GENOMIC DNA]</scope>
    <source>
        <strain evidence="3 4">K10HN5</strain>
    </source>
</reference>
<name>A0ABX1SH79_9PSEU</name>
<dbReference type="Proteomes" id="UP000820669">
    <property type="component" value="Unassembled WGS sequence"/>
</dbReference>
<protein>
    <recommendedName>
        <fullName evidence="2">PucR C-terminal helix-turn-helix domain-containing protein</fullName>
    </recommendedName>
</protein>
<feature type="compositionally biased region" description="Basic and acidic residues" evidence="1">
    <location>
        <begin position="1"/>
        <end position="16"/>
    </location>
</feature>
<gene>
    <name evidence="3" type="ORF">HF526_27020</name>
</gene>
<feature type="domain" description="PucR C-terminal helix-turn-helix" evidence="2">
    <location>
        <begin position="45"/>
        <end position="90"/>
    </location>
</feature>
<evidence type="ECO:0000313" key="4">
    <source>
        <dbReference type="Proteomes" id="UP000820669"/>
    </source>
</evidence>
<dbReference type="Gene3D" id="1.10.10.2840">
    <property type="entry name" value="PucR C-terminal helix-turn-helix domain"/>
    <property type="match status" value="1"/>
</dbReference>
<dbReference type="EMBL" id="JAAXLA010000068">
    <property type="protein sequence ID" value="NMI00929.1"/>
    <property type="molecule type" value="Genomic_DNA"/>
</dbReference>
<proteinExistence type="predicted"/>
<dbReference type="RefSeq" id="WP_169384392.1">
    <property type="nucleotide sequence ID" value="NZ_JAAXLA010000068.1"/>
</dbReference>